<accession>A0A8H3J911</accession>
<feature type="domain" description="DDH" evidence="2">
    <location>
        <begin position="62"/>
        <end position="190"/>
    </location>
</feature>
<feature type="region of interest" description="Disordered" evidence="1">
    <location>
        <begin position="425"/>
        <end position="454"/>
    </location>
</feature>
<dbReference type="InterPro" id="IPR001667">
    <property type="entry name" value="DDH_dom"/>
</dbReference>
<evidence type="ECO:0000313" key="3">
    <source>
        <dbReference type="EMBL" id="CAF9942837.1"/>
    </source>
</evidence>
<dbReference type="EMBL" id="CAJPDR010000821">
    <property type="protein sequence ID" value="CAF9942837.1"/>
    <property type="molecule type" value="Genomic_DNA"/>
</dbReference>
<proteinExistence type="predicted"/>
<dbReference type="PANTHER" id="PTHR30255:SF2">
    <property type="entry name" value="SINGLE-STRANDED-DNA-SPECIFIC EXONUCLEASE RECJ"/>
    <property type="match status" value="1"/>
</dbReference>
<dbReference type="InterPro" id="IPR038763">
    <property type="entry name" value="DHH_sf"/>
</dbReference>
<dbReference type="GO" id="GO:0004527">
    <property type="term" value="F:exonuclease activity"/>
    <property type="evidence" value="ECO:0007669"/>
    <property type="project" value="UniProtKB-KW"/>
</dbReference>
<sequence>MKRKATDSGRDSKPKRQREPDADYCDVIPRKDGHGNAIWPASEQSIKGARDFLKECAASQSKTLIVPDKDADGLDAGVIICKTLIALGMSPDLVGVHLVGKNNNVHDEAERVAMLAKDPKYIIIVDQGSRAALPVVDSMSTKCLIIDHHLSDEFPENATVRHHLLQNQPHQLKHSQVVSACHYPPVATSTLLTYEICKPLHSTIASACGFLCAIGTHGDLGNTLKWKPPFPDMTEVFKTHTKKAVNDAVALINAPRRTSKFDVISAWEALLAAKGPKDILDNVRLLNARAEINEEVEKQTHTPPKFSKDGKIAVLRINSEMQVHGVIATRWAGYLNSKALEIIMVANSGYRPGYVNFSCRIARSARSRDPPVNIIAYLKAAADIDTGDLVERMGESFARGHKEASGGIIPAAEFEELMALMKIGEKPDPKSDDVAKKAKASPQKNNLMNYFGKK</sequence>
<feature type="compositionally biased region" description="Basic and acidic residues" evidence="1">
    <location>
        <begin position="1"/>
        <end position="21"/>
    </location>
</feature>
<organism evidence="3 4">
    <name type="scientific">Alectoria fallacina</name>
    <dbReference type="NCBI Taxonomy" id="1903189"/>
    <lineage>
        <taxon>Eukaryota</taxon>
        <taxon>Fungi</taxon>
        <taxon>Dikarya</taxon>
        <taxon>Ascomycota</taxon>
        <taxon>Pezizomycotina</taxon>
        <taxon>Lecanoromycetes</taxon>
        <taxon>OSLEUM clade</taxon>
        <taxon>Lecanoromycetidae</taxon>
        <taxon>Lecanorales</taxon>
        <taxon>Lecanorineae</taxon>
        <taxon>Parmeliaceae</taxon>
        <taxon>Alectoria</taxon>
    </lineage>
</organism>
<dbReference type="AlphaFoldDB" id="A0A8H3J911"/>
<dbReference type="OrthoDB" id="284473at2759"/>
<feature type="compositionally biased region" description="Basic and acidic residues" evidence="1">
    <location>
        <begin position="425"/>
        <end position="436"/>
    </location>
</feature>
<evidence type="ECO:0000256" key="1">
    <source>
        <dbReference type="SAM" id="MobiDB-lite"/>
    </source>
</evidence>
<dbReference type="InterPro" id="IPR051673">
    <property type="entry name" value="SSDNA_exonuclease_RecJ"/>
</dbReference>
<dbReference type="Pfam" id="PF01368">
    <property type="entry name" value="DHH"/>
    <property type="match status" value="1"/>
</dbReference>
<dbReference type="PANTHER" id="PTHR30255">
    <property type="entry name" value="SINGLE-STRANDED-DNA-SPECIFIC EXONUCLEASE RECJ"/>
    <property type="match status" value="1"/>
</dbReference>
<comment type="caution">
    <text evidence="3">The sequence shown here is derived from an EMBL/GenBank/DDBJ whole genome shotgun (WGS) entry which is preliminary data.</text>
</comment>
<protein>
    <recommendedName>
        <fullName evidence="2">DDH domain-containing protein</fullName>
    </recommendedName>
</protein>
<evidence type="ECO:0000313" key="4">
    <source>
        <dbReference type="Proteomes" id="UP000664203"/>
    </source>
</evidence>
<dbReference type="SUPFAM" id="SSF64182">
    <property type="entry name" value="DHH phosphoesterases"/>
    <property type="match status" value="1"/>
</dbReference>
<keyword evidence="4" id="KW-1185">Reference proteome</keyword>
<reference evidence="3" key="1">
    <citation type="submission" date="2021-03" db="EMBL/GenBank/DDBJ databases">
        <authorList>
            <person name="Tagirdzhanova G."/>
        </authorList>
    </citation>
    <scope>NUCLEOTIDE SEQUENCE</scope>
</reference>
<dbReference type="Gene3D" id="3.90.1640.30">
    <property type="match status" value="1"/>
</dbReference>
<evidence type="ECO:0000259" key="2">
    <source>
        <dbReference type="Pfam" id="PF01368"/>
    </source>
</evidence>
<name>A0A8H3J911_9LECA</name>
<dbReference type="Proteomes" id="UP000664203">
    <property type="component" value="Unassembled WGS sequence"/>
</dbReference>
<feature type="region of interest" description="Disordered" evidence="1">
    <location>
        <begin position="1"/>
        <end position="27"/>
    </location>
</feature>
<gene>
    <name evidence="3" type="ORF">ALECFALPRED_010142</name>
</gene>